<name>A0ABU7KK90_9ACTN</name>
<dbReference type="EMBL" id="JAUUCC010000006">
    <property type="protein sequence ID" value="MEE2049710.1"/>
    <property type="molecule type" value="Genomic_DNA"/>
</dbReference>
<dbReference type="SUPFAM" id="SSF47413">
    <property type="entry name" value="lambda repressor-like DNA-binding domains"/>
    <property type="match status" value="2"/>
</dbReference>
<proteinExistence type="predicted"/>
<dbReference type="CDD" id="cd00093">
    <property type="entry name" value="HTH_XRE"/>
    <property type="match status" value="2"/>
</dbReference>
<evidence type="ECO:0000256" key="1">
    <source>
        <dbReference type="SAM" id="MobiDB-lite"/>
    </source>
</evidence>
<gene>
    <name evidence="3" type="ORF">Q8A49_04295</name>
</gene>
<accession>A0ABU7KK90</accession>
<feature type="domain" description="HTH cro/C1-type" evidence="2">
    <location>
        <begin position="2"/>
        <end position="57"/>
    </location>
</feature>
<evidence type="ECO:0000313" key="4">
    <source>
        <dbReference type="Proteomes" id="UP001348641"/>
    </source>
</evidence>
<evidence type="ECO:0000259" key="2">
    <source>
        <dbReference type="PROSITE" id="PS50943"/>
    </source>
</evidence>
<organism evidence="3 4">
    <name type="scientific">Nocardiopsis tropica</name>
    <dbReference type="NCBI Taxonomy" id="109330"/>
    <lineage>
        <taxon>Bacteria</taxon>
        <taxon>Bacillati</taxon>
        <taxon>Actinomycetota</taxon>
        <taxon>Actinomycetes</taxon>
        <taxon>Streptosporangiales</taxon>
        <taxon>Nocardiopsidaceae</taxon>
        <taxon>Nocardiopsis</taxon>
    </lineage>
</organism>
<dbReference type="SMART" id="SM00530">
    <property type="entry name" value="HTH_XRE"/>
    <property type="match status" value="2"/>
</dbReference>
<reference evidence="3 4" key="1">
    <citation type="submission" date="2023-07" db="EMBL/GenBank/DDBJ databases">
        <authorList>
            <person name="Girao M."/>
            <person name="Carvalho M.F."/>
        </authorList>
    </citation>
    <scope>NUCLEOTIDE SEQUENCE [LARGE SCALE GENOMIC DNA]</scope>
    <source>
        <strain evidence="3 4">66/93</strain>
    </source>
</reference>
<dbReference type="RefSeq" id="WP_330156971.1">
    <property type="nucleotide sequence ID" value="NZ_BAAAJA010000005.1"/>
</dbReference>
<dbReference type="Proteomes" id="UP001348641">
    <property type="component" value="Unassembled WGS sequence"/>
</dbReference>
<feature type="domain" description="HTH cro/C1-type" evidence="2">
    <location>
        <begin position="64"/>
        <end position="122"/>
    </location>
</feature>
<dbReference type="InterPro" id="IPR001387">
    <property type="entry name" value="Cro/C1-type_HTH"/>
</dbReference>
<dbReference type="InterPro" id="IPR010982">
    <property type="entry name" value="Lambda_DNA-bd_dom_sf"/>
</dbReference>
<feature type="compositionally biased region" description="Basic and acidic residues" evidence="1">
    <location>
        <begin position="126"/>
        <end position="136"/>
    </location>
</feature>
<dbReference type="PROSITE" id="PS50943">
    <property type="entry name" value="HTH_CROC1"/>
    <property type="match status" value="2"/>
</dbReference>
<comment type="caution">
    <text evidence="3">The sequence shown here is derived from an EMBL/GenBank/DDBJ whole genome shotgun (WGS) entry which is preliminary data.</text>
</comment>
<sequence>MLREARSARDWSLTEVGERTGIDRTLIGRYEKEGGSAPSPHALGQLADVFGISPTEFIDDAVGLVKYRAVLGLSQSELVEKLKDPDLSVQTYGNLENGRTRKLRAAQARTLASFFGVSEDEVRAAHQRDVARRERAQAGMSPGTGRPTP</sequence>
<feature type="region of interest" description="Disordered" evidence="1">
    <location>
        <begin position="126"/>
        <end position="149"/>
    </location>
</feature>
<evidence type="ECO:0000313" key="3">
    <source>
        <dbReference type="EMBL" id="MEE2049710.1"/>
    </source>
</evidence>
<dbReference type="Pfam" id="PF01381">
    <property type="entry name" value="HTH_3"/>
    <property type="match status" value="2"/>
</dbReference>
<dbReference type="Gene3D" id="1.10.260.40">
    <property type="entry name" value="lambda repressor-like DNA-binding domains"/>
    <property type="match status" value="2"/>
</dbReference>
<protein>
    <submittedName>
        <fullName evidence="3">Helix-turn-helix transcriptional regulator</fullName>
    </submittedName>
</protein>